<proteinExistence type="predicted"/>
<dbReference type="Pfam" id="PF00069">
    <property type="entry name" value="Pkinase"/>
    <property type="match status" value="1"/>
</dbReference>
<sequence length="460" mass="52086">MSSEKEENTVDTFPCSVHDSVSRHVDCVKIPDEINGTFHTHSTRIDAPSSNPWLHAANSCKRSVEKLVASSKLFNKDDDKDEKDFMALFDMNEIDLGQFLGKGQFSNVYAIESLRVQPLSEEKEKEDLLSPEEHARKFLAENVKRKYTNKSRYAIKFLREDLSRDPDLIVTAVHDLVLEAQFLSALEHPNIIRIRGWGAAGADGFIAGKNKGYFLVLDCLDETLETRIRKWAKENKQYKPNLLDSFRKKISPESEKLFADRLKVAHDITAAMTYLHKQNVIYRDLKPENLGFDVRGDIKLFDFGLAKEVPSDIDMNEDLYMMSGAGSLRYMAPEVVLGKPYNLKADVYSASLLLWEILALKIPYDGFTANKLVQDVVMKGNRPKLNSKWPSAIVDIIDMGWDNDISERPTMEIMHNVVRYNLTTKYDIALGGAKKPLKRRSMGSIGTVRSAFAAPRAASI</sequence>
<dbReference type="AlphaFoldDB" id="A0A6S9J152"/>
<organism evidence="2">
    <name type="scientific">Ditylum brightwellii</name>
    <dbReference type="NCBI Taxonomy" id="49249"/>
    <lineage>
        <taxon>Eukaryota</taxon>
        <taxon>Sar</taxon>
        <taxon>Stramenopiles</taxon>
        <taxon>Ochrophyta</taxon>
        <taxon>Bacillariophyta</taxon>
        <taxon>Mediophyceae</taxon>
        <taxon>Lithodesmiophycidae</taxon>
        <taxon>Lithodesmiales</taxon>
        <taxon>Lithodesmiaceae</taxon>
        <taxon>Ditylum</taxon>
    </lineage>
</organism>
<name>A0A6S9J152_9STRA</name>
<dbReference type="Gene3D" id="3.30.200.20">
    <property type="entry name" value="Phosphorylase Kinase, domain 1"/>
    <property type="match status" value="1"/>
</dbReference>
<reference evidence="2" key="1">
    <citation type="submission" date="2021-01" db="EMBL/GenBank/DDBJ databases">
        <authorList>
            <person name="Corre E."/>
            <person name="Pelletier E."/>
            <person name="Niang G."/>
            <person name="Scheremetjew M."/>
            <person name="Finn R."/>
            <person name="Kale V."/>
            <person name="Holt S."/>
            <person name="Cochrane G."/>
            <person name="Meng A."/>
            <person name="Brown T."/>
            <person name="Cohen L."/>
        </authorList>
    </citation>
    <scope>NUCLEOTIDE SEQUENCE</scope>
    <source>
        <strain evidence="2">GSO104</strain>
    </source>
</reference>
<dbReference type="GO" id="GO:0005524">
    <property type="term" value="F:ATP binding"/>
    <property type="evidence" value="ECO:0007669"/>
    <property type="project" value="InterPro"/>
</dbReference>
<dbReference type="PANTHER" id="PTHR44329">
    <property type="entry name" value="SERINE/THREONINE-PROTEIN KINASE TNNI3K-RELATED"/>
    <property type="match status" value="1"/>
</dbReference>
<evidence type="ECO:0000259" key="1">
    <source>
        <dbReference type="PROSITE" id="PS50011"/>
    </source>
</evidence>
<dbReference type="InterPro" id="IPR000719">
    <property type="entry name" value="Prot_kinase_dom"/>
</dbReference>
<dbReference type="GO" id="GO:0004674">
    <property type="term" value="F:protein serine/threonine kinase activity"/>
    <property type="evidence" value="ECO:0007669"/>
    <property type="project" value="TreeGrafter"/>
</dbReference>
<dbReference type="EMBL" id="HBNS01060372">
    <property type="protein sequence ID" value="CAE4667274.1"/>
    <property type="molecule type" value="Transcribed_RNA"/>
</dbReference>
<dbReference type="PROSITE" id="PS50011">
    <property type="entry name" value="PROTEIN_KINASE_DOM"/>
    <property type="match status" value="1"/>
</dbReference>
<dbReference type="Gene3D" id="1.10.510.10">
    <property type="entry name" value="Transferase(Phosphotransferase) domain 1"/>
    <property type="match status" value="1"/>
</dbReference>
<dbReference type="SMART" id="SM00220">
    <property type="entry name" value="S_TKc"/>
    <property type="match status" value="1"/>
</dbReference>
<accession>A0A6S9J152</accession>
<dbReference type="InterPro" id="IPR011009">
    <property type="entry name" value="Kinase-like_dom_sf"/>
</dbReference>
<protein>
    <recommendedName>
        <fullName evidence="1">Protein kinase domain-containing protein</fullName>
    </recommendedName>
</protein>
<gene>
    <name evidence="2" type="ORF">DBRI00130_LOCUS43457</name>
</gene>
<dbReference type="InterPro" id="IPR051681">
    <property type="entry name" value="Ser/Thr_Kinases-Pseudokinases"/>
</dbReference>
<feature type="domain" description="Protein kinase" evidence="1">
    <location>
        <begin position="94"/>
        <end position="418"/>
    </location>
</feature>
<evidence type="ECO:0000313" key="2">
    <source>
        <dbReference type="EMBL" id="CAE4667274.1"/>
    </source>
</evidence>
<dbReference type="SUPFAM" id="SSF56112">
    <property type="entry name" value="Protein kinase-like (PK-like)"/>
    <property type="match status" value="1"/>
</dbReference>